<evidence type="ECO:0000313" key="11">
    <source>
        <dbReference type="Proteomes" id="UP000030001"/>
    </source>
</evidence>
<dbReference type="GO" id="GO:0006220">
    <property type="term" value="P:pyrimidine nucleotide metabolic process"/>
    <property type="evidence" value="ECO:0007669"/>
    <property type="project" value="UniProtKB-UniRule"/>
</dbReference>
<keyword evidence="4 8" id="KW-0418">Kinase</keyword>
<dbReference type="Pfam" id="PF02224">
    <property type="entry name" value="Cytidylate_kin"/>
    <property type="match status" value="1"/>
</dbReference>
<name>A0A099YAP4_LIMMU</name>
<proteinExistence type="inferred from homology"/>
<dbReference type="GO" id="GO:0036430">
    <property type="term" value="F:CMP kinase activity"/>
    <property type="evidence" value="ECO:0007669"/>
    <property type="project" value="RHEA"/>
</dbReference>
<dbReference type="InterPro" id="IPR027417">
    <property type="entry name" value="P-loop_NTPase"/>
</dbReference>
<dbReference type="PANTHER" id="PTHR21299:SF2">
    <property type="entry name" value="CYTIDYLATE KINASE"/>
    <property type="match status" value="1"/>
</dbReference>
<dbReference type="GO" id="GO:0036431">
    <property type="term" value="F:dCMP kinase activity"/>
    <property type="evidence" value="ECO:0007669"/>
    <property type="project" value="InterPro"/>
</dbReference>
<dbReference type="CDD" id="cd02020">
    <property type="entry name" value="CMPK"/>
    <property type="match status" value="1"/>
</dbReference>
<dbReference type="EC" id="2.7.4.25" evidence="8"/>
<feature type="domain" description="Cytidylate kinase" evidence="9">
    <location>
        <begin position="7"/>
        <end position="221"/>
    </location>
</feature>
<comment type="subcellular location">
    <subcellularLocation>
        <location evidence="8">Cytoplasm</location>
    </subcellularLocation>
</comment>
<dbReference type="PANTHER" id="PTHR21299">
    <property type="entry name" value="CYTIDYLATE KINASE/PANTOATE-BETA-ALANINE LIGASE"/>
    <property type="match status" value="1"/>
</dbReference>
<dbReference type="Proteomes" id="UP000030001">
    <property type="component" value="Unassembled WGS sequence"/>
</dbReference>
<dbReference type="NCBIfam" id="TIGR00017">
    <property type="entry name" value="cmk"/>
    <property type="match status" value="1"/>
</dbReference>
<feature type="binding site" evidence="8">
    <location>
        <begin position="11"/>
        <end position="19"/>
    </location>
    <ligand>
        <name>ATP</name>
        <dbReference type="ChEBI" id="CHEBI:30616"/>
    </ligand>
</feature>
<keyword evidence="3 8" id="KW-0547">Nucleotide-binding</keyword>
<comment type="catalytic activity">
    <reaction evidence="6 8">
        <text>dCMP + ATP = dCDP + ADP</text>
        <dbReference type="Rhea" id="RHEA:25094"/>
        <dbReference type="ChEBI" id="CHEBI:30616"/>
        <dbReference type="ChEBI" id="CHEBI:57566"/>
        <dbReference type="ChEBI" id="CHEBI:58593"/>
        <dbReference type="ChEBI" id="CHEBI:456216"/>
        <dbReference type="EC" id="2.7.4.25"/>
    </reaction>
</comment>
<organism evidence="10 11">
    <name type="scientific">Limosilactobacillus mucosae</name>
    <name type="common">Lactobacillus mucosae</name>
    <dbReference type="NCBI Taxonomy" id="97478"/>
    <lineage>
        <taxon>Bacteria</taxon>
        <taxon>Bacillati</taxon>
        <taxon>Bacillota</taxon>
        <taxon>Bacilli</taxon>
        <taxon>Lactobacillales</taxon>
        <taxon>Lactobacillaceae</taxon>
        <taxon>Limosilactobacillus</taxon>
    </lineage>
</organism>
<gene>
    <name evidence="8" type="primary">cmk</name>
    <name evidence="10" type="ORF">LX03_08920</name>
</gene>
<dbReference type="HAMAP" id="MF_00238">
    <property type="entry name" value="Cytidyl_kinase_type1"/>
    <property type="match status" value="1"/>
</dbReference>
<evidence type="ECO:0000313" key="10">
    <source>
        <dbReference type="EMBL" id="KGL66462.1"/>
    </source>
</evidence>
<dbReference type="GO" id="GO:0005829">
    <property type="term" value="C:cytosol"/>
    <property type="evidence" value="ECO:0007669"/>
    <property type="project" value="TreeGrafter"/>
</dbReference>
<dbReference type="SUPFAM" id="SSF52540">
    <property type="entry name" value="P-loop containing nucleoside triphosphate hydrolases"/>
    <property type="match status" value="1"/>
</dbReference>
<evidence type="ECO:0000256" key="4">
    <source>
        <dbReference type="ARBA" id="ARBA00022777"/>
    </source>
</evidence>
<evidence type="ECO:0000256" key="2">
    <source>
        <dbReference type="ARBA" id="ARBA00022679"/>
    </source>
</evidence>
<dbReference type="GO" id="GO:0015949">
    <property type="term" value="P:nucleobase-containing small molecule interconversion"/>
    <property type="evidence" value="ECO:0007669"/>
    <property type="project" value="TreeGrafter"/>
</dbReference>
<reference evidence="10 11" key="1">
    <citation type="submission" date="2014-09" db="EMBL/GenBank/DDBJ databases">
        <title>Lactobacillus mucosae CRL573 Genome Sequencing.</title>
        <authorList>
            <person name="Bleckwedel J."/>
            <person name="Teran L.C."/>
            <person name="Bonacina J."/>
            <person name="Saavedra L."/>
            <person name="Mozzi F.B."/>
            <person name="Raya R.R."/>
        </authorList>
    </citation>
    <scope>NUCLEOTIDE SEQUENCE [LARGE SCALE GENOMIC DNA]</scope>
    <source>
        <strain evidence="10 11">CRL573</strain>
    </source>
</reference>
<accession>A0A099YAP4</accession>
<dbReference type="AlphaFoldDB" id="A0A099YAP4"/>
<evidence type="ECO:0000256" key="6">
    <source>
        <dbReference type="ARBA" id="ARBA00047615"/>
    </source>
</evidence>
<comment type="similarity">
    <text evidence="1 8">Belongs to the cytidylate kinase family. Type 1 subfamily.</text>
</comment>
<keyword evidence="8" id="KW-0963">Cytoplasm</keyword>
<keyword evidence="2 8" id="KW-0808">Transferase</keyword>
<comment type="catalytic activity">
    <reaction evidence="7 8">
        <text>CMP + ATP = CDP + ADP</text>
        <dbReference type="Rhea" id="RHEA:11600"/>
        <dbReference type="ChEBI" id="CHEBI:30616"/>
        <dbReference type="ChEBI" id="CHEBI:58069"/>
        <dbReference type="ChEBI" id="CHEBI:60377"/>
        <dbReference type="ChEBI" id="CHEBI:456216"/>
        <dbReference type="EC" id="2.7.4.25"/>
    </reaction>
</comment>
<evidence type="ECO:0000256" key="7">
    <source>
        <dbReference type="ARBA" id="ARBA00048478"/>
    </source>
</evidence>
<dbReference type="InterPro" id="IPR003136">
    <property type="entry name" value="Cytidylate_kin"/>
</dbReference>
<evidence type="ECO:0000256" key="5">
    <source>
        <dbReference type="ARBA" id="ARBA00022840"/>
    </source>
</evidence>
<dbReference type="Gene3D" id="3.40.50.300">
    <property type="entry name" value="P-loop containing nucleotide triphosphate hydrolases"/>
    <property type="match status" value="1"/>
</dbReference>
<evidence type="ECO:0000256" key="8">
    <source>
        <dbReference type="HAMAP-Rule" id="MF_00238"/>
    </source>
</evidence>
<evidence type="ECO:0000256" key="1">
    <source>
        <dbReference type="ARBA" id="ARBA00009427"/>
    </source>
</evidence>
<keyword evidence="5 8" id="KW-0067">ATP-binding</keyword>
<protein>
    <recommendedName>
        <fullName evidence="8">Cytidylate kinase</fullName>
        <shortName evidence="8">CK</shortName>
        <ecNumber evidence="8">2.7.4.25</ecNumber>
    </recommendedName>
    <alternativeName>
        <fullName evidence="8">Cytidine monophosphate kinase</fullName>
        <shortName evidence="8">CMP kinase</shortName>
    </alternativeName>
</protein>
<dbReference type="EMBL" id="JROC01000036">
    <property type="protein sequence ID" value="KGL66462.1"/>
    <property type="molecule type" value="Genomic_DNA"/>
</dbReference>
<comment type="caution">
    <text evidence="10">The sequence shown here is derived from an EMBL/GenBank/DDBJ whole genome shotgun (WGS) entry which is preliminary data.</text>
</comment>
<sequence length="231" mass="25430">MEKGLQVAIDGPASSGKSTVAKIIAKRFGYVYCDTGAMYRSVTWAALENGIDVSDTKQVIDLARRIKITFEPGQPDQRVFVDGHEVTKDIRTEKIAANVSAVAAIPEVRAQMVEQQRQIAQAGGIVMDGRDIGTTVLPDAQVKVFLVASAHERARRRYEENLQKGLATQSLDELEAAIKLRDQKDSTRKVSPLTQAKDAILIDTTSLTIDQVVDEISALIKKTRTINSKHW</sequence>
<evidence type="ECO:0000259" key="9">
    <source>
        <dbReference type="Pfam" id="PF02224"/>
    </source>
</evidence>
<dbReference type="GO" id="GO:0005524">
    <property type="term" value="F:ATP binding"/>
    <property type="evidence" value="ECO:0007669"/>
    <property type="project" value="UniProtKB-UniRule"/>
</dbReference>
<dbReference type="InterPro" id="IPR011994">
    <property type="entry name" value="Cytidylate_kinase_dom"/>
</dbReference>
<evidence type="ECO:0000256" key="3">
    <source>
        <dbReference type="ARBA" id="ARBA00022741"/>
    </source>
</evidence>